<accession>A0A0F9C2I2</accession>
<organism evidence="1">
    <name type="scientific">marine sediment metagenome</name>
    <dbReference type="NCBI Taxonomy" id="412755"/>
    <lineage>
        <taxon>unclassified sequences</taxon>
        <taxon>metagenomes</taxon>
        <taxon>ecological metagenomes</taxon>
    </lineage>
</organism>
<dbReference type="AlphaFoldDB" id="A0A0F9C2I2"/>
<reference evidence="1" key="1">
    <citation type="journal article" date="2015" name="Nature">
        <title>Complex archaea that bridge the gap between prokaryotes and eukaryotes.</title>
        <authorList>
            <person name="Spang A."/>
            <person name="Saw J.H."/>
            <person name="Jorgensen S.L."/>
            <person name="Zaremba-Niedzwiedzka K."/>
            <person name="Martijn J."/>
            <person name="Lind A.E."/>
            <person name="van Eijk R."/>
            <person name="Schleper C."/>
            <person name="Guy L."/>
            <person name="Ettema T.J."/>
        </authorList>
    </citation>
    <scope>NUCLEOTIDE SEQUENCE</scope>
</reference>
<name>A0A0F9C2I2_9ZZZZ</name>
<protein>
    <submittedName>
        <fullName evidence="1">Uncharacterized protein</fullName>
    </submittedName>
</protein>
<proteinExistence type="predicted"/>
<sequence length="74" mass="7885">MTVIINGEKQPPVPLFEEFTSTDTFTKRFGVKHIYVVIVGGGGGEGDFAVDQIGQVERDGPVAVLVDRGHLADG</sequence>
<dbReference type="EMBL" id="LAZR01046348">
    <property type="protein sequence ID" value="KKK96744.1"/>
    <property type="molecule type" value="Genomic_DNA"/>
</dbReference>
<gene>
    <name evidence="1" type="ORF">LCGC14_2659700</name>
</gene>
<comment type="caution">
    <text evidence="1">The sequence shown here is derived from an EMBL/GenBank/DDBJ whole genome shotgun (WGS) entry which is preliminary data.</text>
</comment>
<evidence type="ECO:0000313" key="1">
    <source>
        <dbReference type="EMBL" id="KKK96744.1"/>
    </source>
</evidence>